<accession>A0AAN8EKJ7</accession>
<protein>
    <recommendedName>
        <fullName evidence="6">Beta-lactamase-related domain-containing protein</fullName>
    </recommendedName>
</protein>
<evidence type="ECO:0000313" key="4">
    <source>
        <dbReference type="EMBL" id="KAK5957804.1"/>
    </source>
</evidence>
<dbReference type="Gene3D" id="3.40.710.10">
    <property type="entry name" value="DD-peptidase/beta-lactamase superfamily"/>
    <property type="match status" value="1"/>
</dbReference>
<gene>
    <name evidence="4" type="ORF">OHC33_000993</name>
</gene>
<evidence type="ECO:0008006" key="6">
    <source>
        <dbReference type="Google" id="ProtNLM"/>
    </source>
</evidence>
<dbReference type="InterPro" id="IPR012338">
    <property type="entry name" value="Beta-lactam/transpept-like"/>
</dbReference>
<reference evidence="4 5" key="1">
    <citation type="submission" date="2022-12" db="EMBL/GenBank/DDBJ databases">
        <title>Genomic features and morphological characterization of a novel Knufia sp. strain isolated from spacecraft assembly facility.</title>
        <authorList>
            <person name="Teixeira M."/>
            <person name="Chander A.M."/>
            <person name="Stajich J.E."/>
            <person name="Venkateswaran K."/>
        </authorList>
    </citation>
    <scope>NUCLEOTIDE SEQUENCE [LARGE SCALE GENOMIC DNA]</scope>
    <source>
        <strain evidence="4 5">FJI-L2-BK-P2</strain>
    </source>
</reference>
<dbReference type="PANTHER" id="PTHR22935">
    <property type="entry name" value="PENICILLIN-BINDING PROTEIN"/>
    <property type="match status" value="1"/>
</dbReference>
<dbReference type="InterPro" id="IPR058664">
    <property type="entry name" value="ARB_00930-like_C"/>
</dbReference>
<dbReference type="Proteomes" id="UP001316803">
    <property type="component" value="Unassembled WGS sequence"/>
</dbReference>
<dbReference type="Pfam" id="PF26335">
    <property type="entry name" value="ARB_00930_C"/>
    <property type="match status" value="1"/>
</dbReference>
<dbReference type="Pfam" id="PF00144">
    <property type="entry name" value="Beta-lactamase"/>
    <property type="match status" value="1"/>
</dbReference>
<proteinExistence type="predicted"/>
<evidence type="ECO:0000259" key="3">
    <source>
        <dbReference type="Pfam" id="PF26335"/>
    </source>
</evidence>
<keyword evidence="1" id="KW-0732">Signal</keyword>
<organism evidence="4 5">
    <name type="scientific">Knufia fluminis</name>
    <dbReference type="NCBI Taxonomy" id="191047"/>
    <lineage>
        <taxon>Eukaryota</taxon>
        <taxon>Fungi</taxon>
        <taxon>Dikarya</taxon>
        <taxon>Ascomycota</taxon>
        <taxon>Pezizomycotina</taxon>
        <taxon>Eurotiomycetes</taxon>
        <taxon>Chaetothyriomycetidae</taxon>
        <taxon>Chaetothyriales</taxon>
        <taxon>Trichomeriaceae</taxon>
        <taxon>Knufia</taxon>
    </lineage>
</organism>
<evidence type="ECO:0000259" key="2">
    <source>
        <dbReference type="Pfam" id="PF00144"/>
    </source>
</evidence>
<dbReference type="SUPFAM" id="SSF56601">
    <property type="entry name" value="beta-lactamase/transpeptidase-like"/>
    <property type="match status" value="1"/>
</dbReference>
<keyword evidence="5" id="KW-1185">Reference proteome</keyword>
<feature type="signal peptide" evidence="1">
    <location>
        <begin position="1"/>
        <end position="22"/>
    </location>
</feature>
<dbReference type="InterPro" id="IPR051478">
    <property type="entry name" value="Beta-lactamase-like_AB/R"/>
</dbReference>
<comment type="caution">
    <text evidence="4">The sequence shown here is derived from an EMBL/GenBank/DDBJ whole genome shotgun (WGS) entry which is preliminary data.</text>
</comment>
<feature type="chain" id="PRO_5042940250" description="Beta-lactamase-related domain-containing protein" evidence="1">
    <location>
        <begin position="23"/>
        <end position="578"/>
    </location>
</feature>
<dbReference type="EMBL" id="JAKLMC020000002">
    <property type="protein sequence ID" value="KAK5957804.1"/>
    <property type="molecule type" value="Genomic_DNA"/>
</dbReference>
<dbReference type="InterPro" id="IPR001466">
    <property type="entry name" value="Beta-lactam-related"/>
</dbReference>
<evidence type="ECO:0000313" key="5">
    <source>
        <dbReference type="Proteomes" id="UP001316803"/>
    </source>
</evidence>
<name>A0AAN8EKJ7_9EURO</name>
<evidence type="ECO:0000256" key="1">
    <source>
        <dbReference type="SAM" id="SignalP"/>
    </source>
</evidence>
<feature type="domain" description="Beta-lactamase-like ARB-00930-like C-terminal" evidence="3">
    <location>
        <begin position="435"/>
        <end position="577"/>
    </location>
</feature>
<dbReference type="PANTHER" id="PTHR22935:SF97">
    <property type="entry name" value="BETA-LACTAMASE-RELATED DOMAIN-CONTAINING PROTEIN"/>
    <property type="match status" value="1"/>
</dbReference>
<feature type="domain" description="Beta-lactamase-related" evidence="2">
    <location>
        <begin position="100"/>
        <end position="424"/>
    </location>
</feature>
<dbReference type="AlphaFoldDB" id="A0AAN8EKJ7"/>
<sequence>MTSSRTMFTALFASALLAISSAQEDYSPCPILGPRYPQPVQVTASPFVQEALQNLTAAFDVLILSGGDSSFTDTTPNTTTFSVALFDASDLADGSTPFFYEYHHVAPSFDNKTTVDAGSVYNVGGLSQFLTVYTFLASAGDDLWYEPITKYLPELNETSEEPAMKSVDWNHVLLIDLATHLAGIPRQATTDTISDIVPEGFATLLPQSLPKSSPNVTREGILNILRTQRRAVYQPGTTPIYSDTAFQLLALALEKINGESFGSTFVENILSPLNITHTSVGTPRSNTGAIIPSDPLESGWQIQTLETALLAATGMFSTISDISIIGKSILCSTLLSPSTTNRWLKPHSYTSNPRNGVGMPFDIFTPTLSGGKIGPIIEIYTKYGAHGLYSPYFGLVPDHNVGFVILSADTDKAADLNAYADLLAQYLIPAMERTAAAEATVNYAGTYTSDDGASRMTIDVDGLSGLSVLNWTASREVDIKGAYAQLAGIPAETLDMRLYPTNIRDGTGNGTDLAFRAVLQDVAAPADAGTPTCVTWSSGVDALVYNGVALDEFVFGLDAKGGAVTVSIPALEMTMRRE</sequence>